<feature type="domain" description="RRM" evidence="4">
    <location>
        <begin position="314"/>
        <end position="392"/>
    </location>
</feature>
<dbReference type="InterPro" id="IPR000504">
    <property type="entry name" value="RRM_dom"/>
</dbReference>
<keyword evidence="6" id="KW-1185">Reference proteome</keyword>
<feature type="compositionally biased region" description="Basic and acidic residues" evidence="3">
    <location>
        <begin position="183"/>
        <end position="207"/>
    </location>
</feature>
<evidence type="ECO:0000313" key="5">
    <source>
        <dbReference type="EMBL" id="OWF44060.1"/>
    </source>
</evidence>
<feature type="compositionally biased region" description="Basic and acidic residues" evidence="3">
    <location>
        <begin position="116"/>
        <end position="128"/>
    </location>
</feature>
<feature type="compositionally biased region" description="Basic and acidic residues" evidence="3">
    <location>
        <begin position="302"/>
        <end position="313"/>
    </location>
</feature>
<dbReference type="Gene3D" id="3.30.70.330">
    <property type="match status" value="3"/>
</dbReference>
<dbReference type="EMBL" id="NEDP02004925">
    <property type="protein sequence ID" value="OWF44060.1"/>
    <property type="molecule type" value="Genomic_DNA"/>
</dbReference>
<feature type="region of interest" description="Disordered" evidence="3">
    <location>
        <begin position="84"/>
        <end position="313"/>
    </location>
</feature>
<dbReference type="FunFam" id="3.30.70.330:FF:000088">
    <property type="entry name" value="msx2-interacting protein-like isoform X1"/>
    <property type="match status" value="1"/>
</dbReference>
<evidence type="ECO:0000256" key="1">
    <source>
        <dbReference type="ARBA" id="ARBA00022884"/>
    </source>
</evidence>
<dbReference type="SUPFAM" id="SSF54928">
    <property type="entry name" value="RNA-binding domain, RBD"/>
    <property type="match status" value="2"/>
</dbReference>
<comment type="caution">
    <text evidence="5">The sequence shown here is derived from an EMBL/GenBank/DDBJ whole genome shotgun (WGS) entry which is preliminary data.</text>
</comment>
<gene>
    <name evidence="5" type="ORF">KP79_PYT21128</name>
</gene>
<accession>A0A210Q5Q0</accession>
<dbReference type="AlphaFoldDB" id="A0A210Q5Q0"/>
<dbReference type="SMART" id="SM00360">
    <property type="entry name" value="RRM"/>
    <property type="match status" value="2"/>
</dbReference>
<keyword evidence="1 2" id="KW-0694">RNA-binding</keyword>
<sequence>MVRETRYLFVGNLPEKVTEDEVFEHFKRYGKIQSVKFHDKKEDEEGISATVAFGDIKSASKAHNSENTIDSKSLVTAYSEGSATGSAVTRTRQEPVPRAPAFTPHTRPTPYTNRPKGAEEGETYDNRDYYSSGAGTRDPAQFENRFPPPFNENGQNQTRGRPRERFFRGGFKGNHNQRQFGSRHMEGHRSFDHSPMETRDAAFDRPKTQPSPTHSTSRSSRHSSTRKQRSSRSNSRSRSNSSSSSSYSRSSSGSSDSGSDSHSSRSSGRSSPRHHQIPSAAIIPPQAKSHRTESQDSSASDKSTERDPLDKRPHGICITALPLRSSDTSLRDGLFHEYKKYGKVNAVQVAGSNDDRYAIVSFKKAEDAEKAYEASLDKTFFGARIKVQVHEGIADTEDNEFRPPEAELDEYHPKATRTLFVGNLEKDITTQELRDRFGEYGEIIVI</sequence>
<evidence type="ECO:0000259" key="4">
    <source>
        <dbReference type="PROSITE" id="PS50102"/>
    </source>
</evidence>
<feature type="domain" description="RRM" evidence="4">
    <location>
        <begin position="6"/>
        <end position="81"/>
    </location>
</feature>
<evidence type="ECO:0000313" key="6">
    <source>
        <dbReference type="Proteomes" id="UP000242188"/>
    </source>
</evidence>
<organism evidence="5 6">
    <name type="scientific">Mizuhopecten yessoensis</name>
    <name type="common">Japanese scallop</name>
    <name type="synonym">Patinopecten yessoensis</name>
    <dbReference type="NCBI Taxonomy" id="6573"/>
    <lineage>
        <taxon>Eukaryota</taxon>
        <taxon>Metazoa</taxon>
        <taxon>Spiralia</taxon>
        <taxon>Lophotrochozoa</taxon>
        <taxon>Mollusca</taxon>
        <taxon>Bivalvia</taxon>
        <taxon>Autobranchia</taxon>
        <taxon>Pteriomorphia</taxon>
        <taxon>Pectinida</taxon>
        <taxon>Pectinoidea</taxon>
        <taxon>Pectinidae</taxon>
        <taxon>Mizuhopecten</taxon>
    </lineage>
</organism>
<feature type="domain" description="RRM" evidence="4">
    <location>
        <begin position="417"/>
        <end position="446"/>
    </location>
</feature>
<proteinExistence type="predicted"/>
<dbReference type="InterPro" id="IPR035979">
    <property type="entry name" value="RBD_domain_sf"/>
</dbReference>
<dbReference type="InterPro" id="IPR012677">
    <property type="entry name" value="Nucleotide-bd_a/b_plait_sf"/>
</dbReference>
<dbReference type="Proteomes" id="UP000242188">
    <property type="component" value="Unassembled WGS sequence"/>
</dbReference>
<reference evidence="5 6" key="1">
    <citation type="journal article" date="2017" name="Nat. Ecol. Evol.">
        <title>Scallop genome provides insights into evolution of bilaterian karyotype and development.</title>
        <authorList>
            <person name="Wang S."/>
            <person name="Zhang J."/>
            <person name="Jiao W."/>
            <person name="Li J."/>
            <person name="Xun X."/>
            <person name="Sun Y."/>
            <person name="Guo X."/>
            <person name="Huan P."/>
            <person name="Dong B."/>
            <person name="Zhang L."/>
            <person name="Hu X."/>
            <person name="Sun X."/>
            <person name="Wang J."/>
            <person name="Zhao C."/>
            <person name="Wang Y."/>
            <person name="Wang D."/>
            <person name="Huang X."/>
            <person name="Wang R."/>
            <person name="Lv J."/>
            <person name="Li Y."/>
            <person name="Zhang Z."/>
            <person name="Liu B."/>
            <person name="Lu W."/>
            <person name="Hui Y."/>
            <person name="Liang J."/>
            <person name="Zhou Z."/>
            <person name="Hou R."/>
            <person name="Li X."/>
            <person name="Liu Y."/>
            <person name="Li H."/>
            <person name="Ning X."/>
            <person name="Lin Y."/>
            <person name="Zhao L."/>
            <person name="Xing Q."/>
            <person name="Dou J."/>
            <person name="Li Y."/>
            <person name="Mao J."/>
            <person name="Guo H."/>
            <person name="Dou H."/>
            <person name="Li T."/>
            <person name="Mu C."/>
            <person name="Jiang W."/>
            <person name="Fu Q."/>
            <person name="Fu X."/>
            <person name="Miao Y."/>
            <person name="Liu J."/>
            <person name="Yu Q."/>
            <person name="Li R."/>
            <person name="Liao H."/>
            <person name="Li X."/>
            <person name="Kong Y."/>
            <person name="Jiang Z."/>
            <person name="Chourrout D."/>
            <person name="Li R."/>
            <person name="Bao Z."/>
        </authorList>
    </citation>
    <scope>NUCLEOTIDE SEQUENCE [LARGE SCALE GENOMIC DNA]</scope>
    <source>
        <strain evidence="5 6">PY_sf001</strain>
    </source>
</reference>
<dbReference type="OrthoDB" id="6407164at2759"/>
<feature type="compositionally biased region" description="Basic residues" evidence="3">
    <location>
        <begin position="219"/>
        <end position="230"/>
    </location>
</feature>
<dbReference type="STRING" id="6573.A0A210Q5Q0"/>
<protein>
    <submittedName>
        <fullName evidence="5">Protein split end</fullName>
    </submittedName>
</protein>
<evidence type="ECO:0000256" key="3">
    <source>
        <dbReference type="SAM" id="MobiDB-lite"/>
    </source>
</evidence>
<name>A0A210Q5Q0_MIZYE</name>
<feature type="compositionally biased region" description="Low complexity" evidence="3">
    <location>
        <begin position="231"/>
        <end position="270"/>
    </location>
</feature>
<dbReference type="PROSITE" id="PS50102">
    <property type="entry name" value="RRM"/>
    <property type="match status" value="3"/>
</dbReference>
<dbReference type="GO" id="GO:0003723">
    <property type="term" value="F:RNA binding"/>
    <property type="evidence" value="ECO:0007669"/>
    <property type="project" value="UniProtKB-UniRule"/>
</dbReference>
<evidence type="ECO:0000256" key="2">
    <source>
        <dbReference type="PROSITE-ProRule" id="PRU00176"/>
    </source>
</evidence>
<dbReference type="PANTHER" id="PTHR23189">
    <property type="entry name" value="RNA RECOGNITION MOTIF-CONTAINING"/>
    <property type="match status" value="1"/>
</dbReference>
<dbReference type="Pfam" id="PF00076">
    <property type="entry name" value="RRM_1"/>
    <property type="match status" value="3"/>
</dbReference>